<sequence length="438" mass="47517">MARSSMLFIMFLLQVALNASCVQAAVNNILPANDSIFDSANRTNFFGYVLAVVAILVGGGMIVFGYRFMFETVFAISFALGAIGIGVTAERLLVGESFWAVGSWVAFILGGVVCGGMAMWVHPKSNFMAGVAGGITLAMIVTNSVAYCISPGHTQQVFTILCVVFAVVFATFDLKCGKPVDIIGISTFGAAILVWGVGFFAGDFPFPNNLEKYSTKNANGNMVYIIPTIWWGYLAGIVMISAFGMFIQFHKTGRSPVDDALADFGANGFEISIDALPYVENDKQRPTVPMMNQSGNTTRESDFLPSSYPSVVHQSFCRLYSRNTEAQSIKKLRSNFLEERAQSVETENTLNARESLPSSQTNSFQELAELLEAKESQLGVTNGRFGCRRGFGDRSRPSVNVMTPAIKKSRSQLNYRAVGVRAGTAWTASFAGRKIALS</sequence>
<feature type="transmembrane region" description="Helical" evidence="7">
    <location>
        <begin position="222"/>
        <end position="247"/>
    </location>
</feature>
<evidence type="ECO:0000256" key="7">
    <source>
        <dbReference type="SAM" id="Phobius"/>
    </source>
</evidence>
<feature type="transmembrane region" description="Helical" evidence="7">
    <location>
        <begin position="48"/>
        <end position="66"/>
    </location>
</feature>
<reference evidence="10 11" key="1">
    <citation type="submission" date="2021-11" db="EMBL/GenBank/DDBJ databases">
        <authorList>
            <person name="Islam A."/>
            <person name="Islam S."/>
            <person name="Flora M.S."/>
            <person name="Rahman M."/>
            <person name="Ziaur R.M."/>
            <person name="Epstein J.H."/>
            <person name="Hassan M."/>
            <person name="Klassen M."/>
            <person name="Woodard K."/>
            <person name="Webb A."/>
            <person name="Webby R.J."/>
            <person name="El Zowalaty M.E."/>
        </authorList>
    </citation>
    <scope>NUCLEOTIDE SEQUENCE [LARGE SCALE GENOMIC DNA]</scope>
    <source>
        <strain evidence="10">Pbs1</strain>
    </source>
</reference>
<feature type="transmembrane region" description="Helical" evidence="7">
    <location>
        <begin position="99"/>
        <end position="120"/>
    </location>
</feature>
<accession>A0ABN8CK85</accession>
<evidence type="ECO:0000313" key="11">
    <source>
        <dbReference type="Proteomes" id="UP001158986"/>
    </source>
</evidence>
<feature type="transmembrane region" description="Helical" evidence="7">
    <location>
        <begin position="182"/>
        <end position="202"/>
    </location>
</feature>
<feature type="signal peptide" evidence="8">
    <location>
        <begin position="1"/>
        <end position="24"/>
    </location>
</feature>
<evidence type="ECO:0000256" key="5">
    <source>
        <dbReference type="ARBA" id="ARBA00023136"/>
    </source>
</evidence>
<dbReference type="Pfam" id="PF13886">
    <property type="entry name" value="TM7S3_TM198"/>
    <property type="match status" value="1"/>
</dbReference>
<evidence type="ECO:0000256" key="1">
    <source>
        <dbReference type="ARBA" id="ARBA00004141"/>
    </source>
</evidence>
<dbReference type="Proteomes" id="UP001158986">
    <property type="component" value="Unassembled WGS sequence"/>
</dbReference>
<protein>
    <recommendedName>
        <fullName evidence="6">Transmembrane protein 198</fullName>
    </recommendedName>
</protein>
<comment type="similarity">
    <text evidence="2">Belongs to the TMEM198 family.</text>
</comment>
<name>A0ABN8CK85_9STRA</name>
<keyword evidence="4 7" id="KW-1133">Transmembrane helix</keyword>
<feature type="transmembrane region" description="Helical" evidence="7">
    <location>
        <begin position="127"/>
        <end position="147"/>
    </location>
</feature>
<dbReference type="InterPro" id="IPR025256">
    <property type="entry name" value="TM7S3/TM198-like_dom"/>
</dbReference>
<evidence type="ECO:0000256" key="4">
    <source>
        <dbReference type="ARBA" id="ARBA00022989"/>
    </source>
</evidence>
<feature type="transmembrane region" description="Helical" evidence="7">
    <location>
        <begin position="153"/>
        <end position="170"/>
    </location>
</feature>
<dbReference type="EMBL" id="CAKLCB010000014">
    <property type="protein sequence ID" value="CAH0513508.1"/>
    <property type="molecule type" value="Genomic_DNA"/>
</dbReference>
<feature type="chain" id="PRO_5046846121" description="Transmembrane protein 198" evidence="8">
    <location>
        <begin position="25"/>
        <end position="438"/>
    </location>
</feature>
<evidence type="ECO:0000256" key="6">
    <source>
        <dbReference type="ARBA" id="ARBA00049737"/>
    </source>
</evidence>
<comment type="caution">
    <text evidence="10">The sequence shown here is derived from an EMBL/GenBank/DDBJ whole genome shotgun (WGS) entry which is preliminary data.</text>
</comment>
<keyword evidence="11" id="KW-1185">Reference proteome</keyword>
<keyword evidence="5 7" id="KW-0472">Membrane</keyword>
<evidence type="ECO:0000313" key="10">
    <source>
        <dbReference type="EMBL" id="CAH0513508.1"/>
    </source>
</evidence>
<gene>
    <name evidence="10" type="ORF">PBS001_LOCUS317</name>
</gene>
<dbReference type="PANTHER" id="PTHR31247:SF5">
    <property type="entry name" value="DUF4203 DOMAIN-CONTAINING PROTEIN"/>
    <property type="match status" value="1"/>
</dbReference>
<comment type="subcellular location">
    <subcellularLocation>
        <location evidence="1">Membrane</location>
        <topology evidence="1">Multi-pass membrane protein</topology>
    </subcellularLocation>
</comment>
<evidence type="ECO:0000256" key="3">
    <source>
        <dbReference type="ARBA" id="ARBA00022692"/>
    </source>
</evidence>
<evidence type="ECO:0000259" key="9">
    <source>
        <dbReference type="Pfam" id="PF13886"/>
    </source>
</evidence>
<organism evidence="10 11">
    <name type="scientific">Peronospora belbahrii</name>
    <dbReference type="NCBI Taxonomy" id="622444"/>
    <lineage>
        <taxon>Eukaryota</taxon>
        <taxon>Sar</taxon>
        <taxon>Stramenopiles</taxon>
        <taxon>Oomycota</taxon>
        <taxon>Peronosporomycetes</taxon>
        <taxon>Peronosporales</taxon>
        <taxon>Peronosporaceae</taxon>
        <taxon>Peronospora</taxon>
    </lineage>
</organism>
<proteinExistence type="inferred from homology"/>
<feature type="transmembrane region" description="Helical" evidence="7">
    <location>
        <begin position="73"/>
        <end position="93"/>
    </location>
</feature>
<evidence type="ECO:0000256" key="2">
    <source>
        <dbReference type="ARBA" id="ARBA00006244"/>
    </source>
</evidence>
<evidence type="ECO:0000256" key="8">
    <source>
        <dbReference type="SAM" id="SignalP"/>
    </source>
</evidence>
<keyword evidence="8" id="KW-0732">Signal</keyword>
<dbReference type="PANTHER" id="PTHR31247">
    <property type="entry name" value="TRANSMEMBRANE PROTEIN 198 FAMILY MEMBER"/>
    <property type="match status" value="1"/>
</dbReference>
<keyword evidence="3 7" id="KW-0812">Transmembrane</keyword>
<feature type="domain" description="TM7S3/TM198-like" evidence="9">
    <location>
        <begin position="52"/>
        <end position="249"/>
    </location>
</feature>
<dbReference type="InterPro" id="IPR040236">
    <property type="entry name" value="TMEM198"/>
</dbReference>